<dbReference type="GO" id="GO:0061504">
    <property type="term" value="P:cyclic threonylcarbamoyladenosine biosynthetic process"/>
    <property type="evidence" value="ECO:0007669"/>
    <property type="project" value="TreeGrafter"/>
</dbReference>
<dbReference type="AlphaFoldDB" id="A0A845QJY3"/>
<evidence type="ECO:0000313" key="2">
    <source>
        <dbReference type="EMBL" id="NBH60418.1"/>
    </source>
</evidence>
<dbReference type="EMBL" id="QXWK01000001">
    <property type="protein sequence ID" value="NBH60418.1"/>
    <property type="molecule type" value="Genomic_DNA"/>
</dbReference>
<organism evidence="2 3">
    <name type="scientific">Anaerotruncus colihominis</name>
    <dbReference type="NCBI Taxonomy" id="169435"/>
    <lineage>
        <taxon>Bacteria</taxon>
        <taxon>Bacillati</taxon>
        <taxon>Bacillota</taxon>
        <taxon>Clostridia</taxon>
        <taxon>Eubacteriales</taxon>
        <taxon>Oscillospiraceae</taxon>
        <taxon>Anaerotruncus</taxon>
    </lineage>
</organism>
<dbReference type="GO" id="GO:0008641">
    <property type="term" value="F:ubiquitin-like modifier activating enzyme activity"/>
    <property type="evidence" value="ECO:0007669"/>
    <property type="project" value="InterPro"/>
</dbReference>
<gene>
    <name evidence="2" type="ORF">D0435_01845</name>
</gene>
<protein>
    <submittedName>
        <fullName evidence="2">tRNA threonylcarbamoyladenosine dehydratase</fullName>
    </submittedName>
</protein>
<dbReference type="InterPro" id="IPR000594">
    <property type="entry name" value="ThiF_NAD_FAD-bd"/>
</dbReference>
<dbReference type="Pfam" id="PF00899">
    <property type="entry name" value="ThiF"/>
    <property type="match status" value="1"/>
</dbReference>
<dbReference type="InterPro" id="IPR035985">
    <property type="entry name" value="Ubiquitin-activating_enz"/>
</dbReference>
<dbReference type="Gene3D" id="3.40.50.720">
    <property type="entry name" value="NAD(P)-binding Rossmann-like Domain"/>
    <property type="match status" value="1"/>
</dbReference>
<proteinExistence type="predicted"/>
<dbReference type="PANTHER" id="PTHR43267:SF1">
    <property type="entry name" value="TRNA THREONYLCARBAMOYLADENOSINE DEHYDRATASE"/>
    <property type="match status" value="1"/>
</dbReference>
<dbReference type="PANTHER" id="PTHR43267">
    <property type="entry name" value="TRNA THREONYLCARBAMOYLADENOSINE DEHYDRATASE"/>
    <property type="match status" value="1"/>
</dbReference>
<dbReference type="InterPro" id="IPR045886">
    <property type="entry name" value="ThiF/MoeB/HesA"/>
</dbReference>
<name>A0A845QJY3_9FIRM</name>
<dbReference type="SUPFAM" id="SSF69572">
    <property type="entry name" value="Activating enzymes of the ubiquitin-like proteins"/>
    <property type="match status" value="1"/>
</dbReference>
<evidence type="ECO:0000313" key="3">
    <source>
        <dbReference type="Proteomes" id="UP000446866"/>
    </source>
</evidence>
<evidence type="ECO:0000259" key="1">
    <source>
        <dbReference type="Pfam" id="PF00899"/>
    </source>
</evidence>
<accession>A0A845QJY3</accession>
<sequence length="228" mass="24636">MSRTERTELLIGEAGVNSLALAKVLVFGAGGVGGYVCEALARAGVGMISIVDNDVISESNINRQIIATYDTLGMEKIKVMEQRILSINPSCKVSTYGCFYLPDTQEAAQFDFTDYDYVVDAIDTTSAKLDIICRCKEAATPVISSMGTGNKLDASRFEITDISNTSVCPLAKVIRKELRDRGVKDVKVLYSKEEPVKTGSRTPGSISFVPPVAGLLIAGEVIRDLLKR</sequence>
<keyword evidence="3" id="KW-1185">Reference proteome</keyword>
<dbReference type="GO" id="GO:0061503">
    <property type="term" value="F:tRNA threonylcarbamoyladenosine dehydratase"/>
    <property type="evidence" value="ECO:0007669"/>
    <property type="project" value="TreeGrafter"/>
</dbReference>
<dbReference type="RefSeq" id="WP_160200704.1">
    <property type="nucleotide sequence ID" value="NZ_QXWK01000001.1"/>
</dbReference>
<reference evidence="2 3" key="1">
    <citation type="submission" date="2018-08" db="EMBL/GenBank/DDBJ databases">
        <title>Murine metabolic-syndrome-specific gut microbial biobank.</title>
        <authorList>
            <person name="Liu C."/>
        </authorList>
    </citation>
    <scope>NUCLEOTIDE SEQUENCE [LARGE SCALE GENOMIC DNA]</scope>
    <source>
        <strain evidence="2 3">28</strain>
    </source>
</reference>
<comment type="caution">
    <text evidence="2">The sequence shown here is derived from an EMBL/GenBank/DDBJ whole genome shotgun (WGS) entry which is preliminary data.</text>
</comment>
<dbReference type="Proteomes" id="UP000446866">
    <property type="component" value="Unassembled WGS sequence"/>
</dbReference>
<dbReference type="CDD" id="cd00755">
    <property type="entry name" value="YgdL_like"/>
    <property type="match status" value="1"/>
</dbReference>
<feature type="domain" description="THIF-type NAD/FAD binding fold" evidence="1">
    <location>
        <begin position="10"/>
        <end position="226"/>
    </location>
</feature>